<comment type="similarity">
    <text evidence="4">Belongs to the CASC3 family.</text>
</comment>
<dbReference type="PROSITE" id="PS50005">
    <property type="entry name" value="TPR"/>
    <property type="match status" value="5"/>
</dbReference>
<feature type="region of interest" description="Disordered" evidence="26">
    <location>
        <begin position="1427"/>
        <end position="1450"/>
    </location>
</feature>
<evidence type="ECO:0000256" key="10">
    <source>
        <dbReference type="ARBA" id="ARBA00022737"/>
    </source>
</evidence>
<comment type="subcellular location">
    <subcellularLocation>
        <location evidence="2">Cytoplasm</location>
    </subcellularLocation>
    <subcellularLocation>
        <location evidence="3">Mitochondrion outer membrane</location>
        <topology evidence="3">Single-pass membrane protein</topology>
    </subcellularLocation>
    <subcellularLocation>
        <location evidence="1">Nucleus</location>
    </subcellularLocation>
</comment>
<feature type="repeat" description="TPR" evidence="25">
    <location>
        <begin position="555"/>
        <end position="588"/>
    </location>
</feature>
<evidence type="ECO:0000259" key="29">
    <source>
        <dbReference type="SMART" id="SM01044"/>
    </source>
</evidence>
<evidence type="ECO:0000256" key="25">
    <source>
        <dbReference type="PROSITE-ProRule" id="PRU00339"/>
    </source>
</evidence>
<feature type="domain" description="Btz" evidence="29">
    <location>
        <begin position="755"/>
        <end position="886"/>
    </location>
</feature>
<feature type="compositionally biased region" description="Acidic residues" evidence="26">
    <location>
        <begin position="2148"/>
        <end position="2175"/>
    </location>
</feature>
<reference evidence="30" key="1">
    <citation type="journal article" date="2023" name="Genome Biol. Evol.">
        <title>First Whole Genome Sequence and Flow Cytometry Genome Size Data for the Lichen-Forming Fungus Ramalina farinacea (Ascomycota).</title>
        <authorList>
            <person name="Llewellyn T."/>
            <person name="Mian S."/>
            <person name="Hill R."/>
            <person name="Leitch I.J."/>
            <person name="Gaya E."/>
        </authorList>
    </citation>
    <scope>NUCLEOTIDE SEQUENCE</scope>
    <source>
        <strain evidence="30">LIQ254RAFAR</strain>
    </source>
</reference>
<dbReference type="InterPro" id="IPR000433">
    <property type="entry name" value="Znf_ZZ"/>
</dbReference>
<keyword evidence="23" id="KW-0539">Nucleus</keyword>
<evidence type="ECO:0000256" key="7">
    <source>
        <dbReference type="ARBA" id="ARBA00022664"/>
    </source>
</evidence>
<evidence type="ECO:0000256" key="4">
    <source>
        <dbReference type="ARBA" id="ARBA00009548"/>
    </source>
</evidence>
<evidence type="ECO:0000256" key="14">
    <source>
        <dbReference type="ARBA" id="ARBA00022816"/>
    </source>
</evidence>
<dbReference type="Pfam" id="PF09405">
    <property type="entry name" value="Btz"/>
    <property type="match status" value="1"/>
</dbReference>
<keyword evidence="15" id="KW-0862">Zinc</keyword>
<feature type="compositionally biased region" description="Low complexity" evidence="26">
    <location>
        <begin position="670"/>
        <end position="680"/>
    </location>
</feature>
<dbReference type="GO" id="GO:0035145">
    <property type="term" value="C:exon-exon junction complex"/>
    <property type="evidence" value="ECO:0007669"/>
    <property type="project" value="InterPro"/>
</dbReference>
<feature type="region of interest" description="Disordered" evidence="26">
    <location>
        <begin position="1858"/>
        <end position="1919"/>
    </location>
</feature>
<dbReference type="SMART" id="SM00291">
    <property type="entry name" value="ZnF_ZZ"/>
    <property type="match status" value="3"/>
</dbReference>
<dbReference type="CDD" id="cd02249">
    <property type="entry name" value="ZZ"/>
    <property type="match status" value="1"/>
</dbReference>
<evidence type="ECO:0000256" key="16">
    <source>
        <dbReference type="ARBA" id="ARBA00022845"/>
    </source>
</evidence>
<organism evidence="30 31">
    <name type="scientific">Ramalina farinacea</name>
    <dbReference type="NCBI Taxonomy" id="258253"/>
    <lineage>
        <taxon>Eukaryota</taxon>
        <taxon>Fungi</taxon>
        <taxon>Dikarya</taxon>
        <taxon>Ascomycota</taxon>
        <taxon>Pezizomycotina</taxon>
        <taxon>Lecanoromycetes</taxon>
        <taxon>OSLEUM clade</taxon>
        <taxon>Lecanoromycetidae</taxon>
        <taxon>Lecanorales</taxon>
        <taxon>Lecanorineae</taxon>
        <taxon>Ramalinaceae</taxon>
        <taxon>Ramalina</taxon>
    </lineage>
</organism>
<feature type="compositionally biased region" description="Polar residues" evidence="26">
    <location>
        <begin position="15"/>
        <end position="27"/>
    </location>
</feature>
<name>A0AA43TRZ1_9LECA</name>
<feature type="region of interest" description="Disordered" evidence="26">
    <location>
        <begin position="1085"/>
        <end position="1115"/>
    </location>
</feature>
<keyword evidence="6" id="KW-0963">Cytoplasm</keyword>
<evidence type="ECO:0000313" key="31">
    <source>
        <dbReference type="Proteomes" id="UP001161017"/>
    </source>
</evidence>
<feature type="compositionally biased region" description="Basic and acidic residues" evidence="26">
    <location>
        <begin position="1097"/>
        <end position="1115"/>
    </location>
</feature>
<dbReference type="GO" id="GO:0045039">
    <property type="term" value="P:protein insertion into mitochondrial inner membrane"/>
    <property type="evidence" value="ECO:0007669"/>
    <property type="project" value="TreeGrafter"/>
</dbReference>
<dbReference type="SUPFAM" id="SSF48452">
    <property type="entry name" value="TPR-like"/>
    <property type="match status" value="1"/>
</dbReference>
<dbReference type="GO" id="GO:0006397">
    <property type="term" value="P:mRNA processing"/>
    <property type="evidence" value="ECO:0007669"/>
    <property type="project" value="UniProtKB-KW"/>
</dbReference>
<dbReference type="GO" id="GO:0000184">
    <property type="term" value="P:nuclear-transcribed mRNA catabolic process, nonsense-mediated decay"/>
    <property type="evidence" value="ECO:0007669"/>
    <property type="project" value="UniProtKB-KW"/>
</dbReference>
<comment type="caution">
    <text evidence="30">The sequence shown here is derived from an EMBL/GenBank/DDBJ whole genome shotgun (WGS) entry which is preliminary data.</text>
</comment>
<evidence type="ECO:0000256" key="27">
    <source>
        <dbReference type="SAM" id="Phobius"/>
    </source>
</evidence>
<feature type="compositionally biased region" description="Low complexity" evidence="26">
    <location>
        <begin position="2123"/>
        <end position="2147"/>
    </location>
</feature>
<feature type="compositionally biased region" description="Polar residues" evidence="26">
    <location>
        <begin position="895"/>
        <end position="908"/>
    </location>
</feature>
<feature type="transmembrane region" description="Helical" evidence="27">
    <location>
        <begin position="43"/>
        <end position="64"/>
    </location>
</feature>
<dbReference type="SMART" id="SM01044">
    <property type="entry name" value="Btz"/>
    <property type="match status" value="1"/>
</dbReference>
<evidence type="ECO:0000256" key="24">
    <source>
        <dbReference type="ARBA" id="ARBA00038030"/>
    </source>
</evidence>
<dbReference type="InterPro" id="IPR013783">
    <property type="entry name" value="Ig-like_fold"/>
</dbReference>
<feature type="compositionally biased region" description="Basic residues" evidence="26">
    <location>
        <begin position="77"/>
        <end position="87"/>
    </location>
</feature>
<keyword evidence="14" id="KW-0509">mRNA transport</keyword>
<evidence type="ECO:0000256" key="1">
    <source>
        <dbReference type="ARBA" id="ARBA00004123"/>
    </source>
</evidence>
<keyword evidence="22" id="KW-0508">mRNA splicing</keyword>
<evidence type="ECO:0000256" key="20">
    <source>
        <dbReference type="ARBA" id="ARBA00023136"/>
    </source>
</evidence>
<dbReference type="Pfam" id="PF13432">
    <property type="entry name" value="TPR_16"/>
    <property type="match status" value="2"/>
</dbReference>
<dbReference type="InterPro" id="IPR011990">
    <property type="entry name" value="TPR-like_helical_dom_sf"/>
</dbReference>
<dbReference type="GO" id="GO:0008380">
    <property type="term" value="P:RNA splicing"/>
    <property type="evidence" value="ECO:0007669"/>
    <property type="project" value="UniProtKB-KW"/>
</dbReference>
<keyword evidence="17" id="KW-0694">RNA-binding</keyword>
<keyword evidence="5" id="KW-0813">Transport</keyword>
<feature type="compositionally biased region" description="Low complexity" evidence="26">
    <location>
        <begin position="1"/>
        <end position="12"/>
    </location>
</feature>
<keyword evidence="31" id="KW-1185">Reference proteome</keyword>
<dbReference type="InterPro" id="IPR019734">
    <property type="entry name" value="TPR_rpt"/>
</dbReference>
<evidence type="ECO:0000256" key="22">
    <source>
        <dbReference type="ARBA" id="ARBA00023187"/>
    </source>
</evidence>
<evidence type="ECO:0000256" key="17">
    <source>
        <dbReference type="ARBA" id="ARBA00022884"/>
    </source>
</evidence>
<comment type="similarity">
    <text evidence="24">Belongs to the Tom70 family.</text>
</comment>
<dbReference type="SUPFAM" id="SSF57850">
    <property type="entry name" value="RING/U-box"/>
    <property type="match status" value="3"/>
</dbReference>
<feature type="repeat" description="TPR" evidence="25">
    <location>
        <begin position="480"/>
        <end position="513"/>
    </location>
</feature>
<keyword evidence="18 27" id="KW-1133">Transmembrane helix</keyword>
<feature type="region of interest" description="Disordered" evidence="26">
    <location>
        <begin position="1"/>
        <end position="28"/>
    </location>
</feature>
<dbReference type="Gene3D" id="1.25.40.10">
    <property type="entry name" value="Tetratricopeptide repeat domain"/>
    <property type="match status" value="2"/>
</dbReference>
<evidence type="ECO:0000256" key="12">
    <source>
        <dbReference type="ARBA" id="ARBA00022787"/>
    </source>
</evidence>
<dbReference type="GO" id="GO:0006886">
    <property type="term" value="P:intracellular protein transport"/>
    <property type="evidence" value="ECO:0007669"/>
    <property type="project" value="InterPro"/>
</dbReference>
<dbReference type="GO" id="GO:0030943">
    <property type="term" value="F:mitochondrion targeting sequence binding"/>
    <property type="evidence" value="ECO:0007669"/>
    <property type="project" value="TreeGrafter"/>
</dbReference>
<feature type="domain" description="ZZ-type" evidence="28">
    <location>
        <begin position="1793"/>
        <end position="1844"/>
    </location>
</feature>
<feature type="region of interest" description="Disordered" evidence="26">
    <location>
        <begin position="620"/>
        <end position="909"/>
    </location>
</feature>
<sequence>MSASAAPRSAPPNTDLGTSGLASNPSSVPLWDRLTAWASENKAVVYTIAGVAVVATGAGAIYYFSDPQKSPGEDKKRPSKKERRKAKQEREKTQARAEATSPTAAPAQATREEPDPLEGLPEINESVVATLSDEQRREYSSKLKIAGNKAYGGKNYNDAIDLYGKAILCKPDPIYYSNRAACYNALGNWESVIDDTTAAINIDSEYVKALNRRANAYEHLEKYSEALLDYTASCIIEQFKNDQSANSVERLLKVVAEAKGKAILAGKEKRLPSPTFVTNYLHSFRPKAPPAGLEETADLDEQSGKGQLRAGLAAMGKGTGEGYDAAVTAFDRALKLNDLGEHEAFAYNMRGTFRYLRGENNMALEDLTRSVEIQPSLTQSYIKRASMHLELAKKDAAANDFEQAMAQQPDDPDIYYHRAQLNFILNEYGEAAKDYQKSIDLDRDFIYSHIQLGVTQYKMGSIASSMATFRRCIKNFEKVPDVYNYYGEILLDQQKYEEAVQKFDTAVEMEKNSKPFGMNVLPLINKALALFQWKQDFQRAEKLCQKALIIDPECDIAVATMAQLLLQQGKVPEALKYFERAAELSRTEGEIVNALSYAEATRIQLEVQQKYPQLSERLQQMGPMEPPKSSPPAISTGMMGAPRRKPLIRSRKRVEEEGEEEEGGAAPALEDSMSDASVMSDADDDADGEGSDDSEPAPPKQEEVMSNGHRAKPSVTGKRSSAAEPESTLTPATGDTEAMLNGLNISDAADIEEVHFDEMAEQPEANTPIRPAPAQSQDDFSDKRRKEHEEYRRKRDNDPAFVPNRGGFFMHDHRSSAPGQHGSRPFARGGIRGRGGVRGGATGPGLMQSSGPADAPWAHDLHDTVADADVKPNPPYPQQAPRPPQQQQQRPPLVASTQPPNRSFSKSTRLGDMQVRIFLQGMSEPKLFSGVARNSHTRLPHHRPPLRRDKPVRISIPDMPIRHIFPSTDRSFIFIPRALRPNQQGFGRIRGRGSLGPGFGSFGPMSSRRTSVYAGSAYSPSVALSRRSSLAREVSTASLASPTQAMMPQQPAITMEAGKPVVRLPPSTEQNQPKMTVAGMIPAGPPSMTYPLPQKPAFHENRPEDLPMHHPKPERSLQVADIESPAAMQFNPSAAQQQPFHQQVPMQVAPPPYSQGQLAYPHSRHPSHPSQASGGTPLPQIPEAAIHAQPFQPYPYPPPQGFYPQQYPPPTYYYPAPEHAGGSPATASSFIPGQQYFYPLPMGQDPPSLPPPPPPQAENNTLSGTVAHEAGGMVYYYNSSELTSNSESAAAYTPKNALVSDPLAYCLSYPLTLTLTLPVPPPVICPTTMASHNSLSSADAPVAIKITIAGKDDCRKFRLSLKDLSPTVLPNKLRGLLAIPHTKDALFERFSDSSASFVTLDSSNPSVYKQLYRAAKAKGKLRLRATITNKPDPTPEMSETPIKGQDRLPSRSYVHPYVSDSGPDQTPSSRISTIEDLKTLSAAPSTVTLAPSTKSNVEANKEQAPVPPSYFWPITENGGFSDVTRCSFEKIAPVKMPYRPHQNPKCERPTAESDGTDEAPVPHFFSHHEQTLAQLAEIQHQRAAKACAVAADVAQSFTIYCNQCDQAALESHWHCGICDAGDFDLCADCVKKGVLCENEEHWLIKRYVKDGKVINSTTETMTGKKPIKQEEKKEIPGAFTADLKTAPVENLERTCNSCVQVFHESKFVTCKDCDDYDLCLPCHVSLKHGHHPAHRFEPAVKDTPLDNEATKLLAAGRGMRHWAVCDGCDKTHPGHRFITLHERIQQQYHPGQIHHGISCDGPLCEAETNYITGDRYKCAVCHDTDFCARCEALPTLKHNRTHPLLKFRTPVRKVSVSTYGEKGNGEPMHPMGDQPPRTSSKSTETRPAAPSTNAATQVQTVAEVKPSPPASEKSPRMEKVKCIPRVSTLASTALHAHFVRDTVADGTFVAPGSQFTQVWTLRNQGPRTWPAGCSVCFVGGDSMLNVDSNHPSSIGQLCKALATDTIERPVDKGEEINFTVTMRAPEREGKAISYWRLKTADGTPFGHRLWCDVNVRKGALPEPKSQETPKTETIKTEVETPIKKEEEEEMPIKEEEEGEQVKESRMIFPTLEKESPVSSTHEAAPSAADATPAPAPATAATLAPAEQDLLEEVESLELDDDEESDEGFLTDEEYELIASGDEIEVAKNGKK</sequence>
<gene>
    <name evidence="30" type="primary">TOM70</name>
    <name evidence="30" type="ORF">OHK93_000612</name>
</gene>
<dbReference type="GO" id="GO:0051028">
    <property type="term" value="P:mRNA transport"/>
    <property type="evidence" value="ECO:0007669"/>
    <property type="project" value="UniProtKB-KW"/>
</dbReference>
<keyword evidence="9" id="KW-0479">Metal-binding</keyword>
<evidence type="ECO:0000256" key="8">
    <source>
        <dbReference type="ARBA" id="ARBA00022692"/>
    </source>
</evidence>
<feature type="region of interest" description="Disordered" evidence="26">
    <location>
        <begin position="63"/>
        <end position="119"/>
    </location>
</feature>
<feature type="compositionally biased region" description="Low complexity" evidence="26">
    <location>
        <begin position="1136"/>
        <end position="1147"/>
    </location>
</feature>
<dbReference type="InterPro" id="IPR018545">
    <property type="entry name" value="Btz_dom"/>
</dbReference>
<feature type="domain" description="ZZ-type" evidence="28">
    <location>
        <begin position="1689"/>
        <end position="1733"/>
    </location>
</feature>
<dbReference type="PANTHER" id="PTHR46208">
    <property type="entry name" value="MITOCHONDRIAL IMPORT RECEPTOR SUBUNIT TOM70"/>
    <property type="match status" value="1"/>
</dbReference>
<evidence type="ECO:0000256" key="19">
    <source>
        <dbReference type="ARBA" id="ARBA00023128"/>
    </source>
</evidence>
<dbReference type="CDD" id="cd14947">
    <property type="entry name" value="NBR1_like"/>
    <property type="match status" value="1"/>
</dbReference>
<evidence type="ECO:0000256" key="13">
    <source>
        <dbReference type="ARBA" id="ARBA00022803"/>
    </source>
</evidence>
<feature type="compositionally biased region" description="Gly residues" evidence="26">
    <location>
        <begin position="830"/>
        <end position="843"/>
    </location>
</feature>
<dbReference type="InterPro" id="IPR043145">
    <property type="entry name" value="Znf_ZZ_sf"/>
</dbReference>
<feature type="region of interest" description="Disordered" evidence="26">
    <location>
        <begin position="2060"/>
        <end position="2191"/>
    </location>
</feature>
<evidence type="ECO:0000256" key="21">
    <source>
        <dbReference type="ARBA" id="ARBA00023161"/>
    </source>
</evidence>
<feature type="compositionally biased region" description="Basic and acidic residues" evidence="26">
    <location>
        <begin position="857"/>
        <end position="870"/>
    </location>
</feature>
<dbReference type="SMART" id="SM00028">
    <property type="entry name" value="TPR"/>
    <property type="match status" value="10"/>
</dbReference>
<evidence type="ECO:0000259" key="28">
    <source>
        <dbReference type="SMART" id="SM00291"/>
    </source>
</evidence>
<keyword evidence="20 27" id="KW-0472">Membrane</keyword>
<feature type="repeat" description="TPR" evidence="25">
    <location>
        <begin position="412"/>
        <end position="445"/>
    </location>
</feature>
<feature type="compositionally biased region" description="Low complexity" evidence="26">
    <location>
        <begin position="96"/>
        <end position="109"/>
    </location>
</feature>
<evidence type="ECO:0000256" key="9">
    <source>
        <dbReference type="ARBA" id="ARBA00022723"/>
    </source>
</evidence>
<dbReference type="GO" id="GO:0005741">
    <property type="term" value="C:mitochondrial outer membrane"/>
    <property type="evidence" value="ECO:0007669"/>
    <property type="project" value="UniProtKB-SubCell"/>
</dbReference>
<dbReference type="Pfam" id="PF16158">
    <property type="entry name" value="N_BRCA1_IG"/>
    <property type="match status" value="1"/>
</dbReference>
<keyword evidence="7" id="KW-0507">mRNA processing</keyword>
<dbReference type="Proteomes" id="UP001161017">
    <property type="component" value="Unassembled WGS sequence"/>
</dbReference>
<dbReference type="EMBL" id="JAPUFD010000001">
    <property type="protein sequence ID" value="MDI1485474.1"/>
    <property type="molecule type" value="Genomic_DNA"/>
</dbReference>
<feature type="compositionally biased region" description="Basic residues" evidence="26">
    <location>
        <begin position="642"/>
        <end position="652"/>
    </location>
</feature>
<feature type="repeat" description="TPR" evidence="25">
    <location>
        <begin position="344"/>
        <end position="377"/>
    </location>
</feature>
<proteinExistence type="inferred from homology"/>
<evidence type="ECO:0000256" key="11">
    <source>
        <dbReference type="ARBA" id="ARBA00022771"/>
    </source>
</evidence>
<keyword evidence="13 25" id="KW-0802">TPR repeat</keyword>
<keyword evidence="16" id="KW-0810">Translation regulation</keyword>
<feature type="compositionally biased region" description="Pro residues" evidence="26">
    <location>
        <begin position="872"/>
        <end position="884"/>
    </location>
</feature>
<feature type="repeat" description="TPR" evidence="25">
    <location>
        <begin position="378"/>
        <end position="411"/>
    </location>
</feature>
<feature type="compositionally biased region" description="Basic and acidic residues" evidence="26">
    <location>
        <begin position="780"/>
        <end position="798"/>
    </location>
</feature>
<dbReference type="InterPro" id="IPR005687">
    <property type="entry name" value="Tom70"/>
</dbReference>
<dbReference type="GO" id="GO:0015450">
    <property type="term" value="F:protein-transporting ATPase activity"/>
    <property type="evidence" value="ECO:0007669"/>
    <property type="project" value="InterPro"/>
</dbReference>
<accession>A0AA43TRZ1</accession>
<evidence type="ECO:0000256" key="26">
    <source>
        <dbReference type="SAM" id="MobiDB-lite"/>
    </source>
</evidence>
<dbReference type="GO" id="GO:0008270">
    <property type="term" value="F:zinc ion binding"/>
    <property type="evidence" value="ECO:0007669"/>
    <property type="project" value="UniProtKB-KW"/>
</dbReference>
<feature type="compositionally biased region" description="Acidic residues" evidence="26">
    <location>
        <begin position="681"/>
        <end position="695"/>
    </location>
</feature>
<feature type="compositionally biased region" description="Basic and acidic residues" evidence="26">
    <location>
        <begin position="2064"/>
        <end position="2115"/>
    </location>
</feature>
<protein>
    <submittedName>
        <fullName evidence="30">TOM (Translocase of outer membrane) complex component</fullName>
    </submittedName>
</protein>
<dbReference type="Gene3D" id="3.30.60.90">
    <property type="match status" value="3"/>
</dbReference>
<dbReference type="CDD" id="cd02340">
    <property type="entry name" value="ZZ_NBR1_like"/>
    <property type="match status" value="1"/>
</dbReference>
<evidence type="ECO:0000313" key="30">
    <source>
        <dbReference type="EMBL" id="MDI1485474.1"/>
    </source>
</evidence>
<keyword evidence="19" id="KW-0496">Mitochondrion</keyword>
<feature type="compositionally biased region" description="Polar residues" evidence="26">
    <location>
        <begin position="1890"/>
        <end position="1900"/>
    </location>
</feature>
<evidence type="ECO:0000256" key="3">
    <source>
        <dbReference type="ARBA" id="ARBA00004572"/>
    </source>
</evidence>
<evidence type="ECO:0000256" key="5">
    <source>
        <dbReference type="ARBA" id="ARBA00022448"/>
    </source>
</evidence>
<dbReference type="Gene3D" id="2.60.40.10">
    <property type="entry name" value="Immunoglobulins"/>
    <property type="match status" value="1"/>
</dbReference>
<dbReference type="GO" id="GO:0030150">
    <property type="term" value="P:protein import into mitochondrial matrix"/>
    <property type="evidence" value="ECO:0007669"/>
    <property type="project" value="TreeGrafter"/>
</dbReference>
<keyword evidence="12" id="KW-1000">Mitochondrion outer membrane</keyword>
<keyword evidence="11" id="KW-0863">Zinc-finger</keyword>
<keyword evidence="8 27" id="KW-0812">Transmembrane</keyword>
<evidence type="ECO:0000256" key="6">
    <source>
        <dbReference type="ARBA" id="ARBA00022490"/>
    </source>
</evidence>
<feature type="region of interest" description="Disordered" evidence="26">
    <location>
        <begin position="1133"/>
        <end position="1180"/>
    </location>
</feature>
<evidence type="ECO:0000256" key="15">
    <source>
        <dbReference type="ARBA" id="ARBA00022833"/>
    </source>
</evidence>
<feature type="domain" description="ZZ-type" evidence="28">
    <location>
        <begin position="1595"/>
        <end position="1640"/>
    </location>
</feature>
<dbReference type="InterPro" id="IPR032350">
    <property type="entry name" value="Nbr1_FW"/>
</dbReference>
<evidence type="ECO:0000256" key="23">
    <source>
        <dbReference type="ARBA" id="ARBA00023242"/>
    </source>
</evidence>
<keyword evidence="10" id="KW-0677">Repeat</keyword>
<dbReference type="GO" id="GO:0003729">
    <property type="term" value="F:mRNA binding"/>
    <property type="evidence" value="ECO:0007669"/>
    <property type="project" value="InterPro"/>
</dbReference>
<dbReference type="Pfam" id="PF14559">
    <property type="entry name" value="TPR_19"/>
    <property type="match status" value="1"/>
</dbReference>
<evidence type="ECO:0000256" key="2">
    <source>
        <dbReference type="ARBA" id="ARBA00004496"/>
    </source>
</evidence>
<keyword evidence="21" id="KW-0866">Nonsense-mediated mRNA decay</keyword>
<dbReference type="PANTHER" id="PTHR46208:SF1">
    <property type="entry name" value="MITOCHONDRIAL IMPORT RECEPTOR SUBUNIT TOM70"/>
    <property type="match status" value="1"/>
</dbReference>
<dbReference type="GO" id="GO:0006417">
    <property type="term" value="P:regulation of translation"/>
    <property type="evidence" value="ECO:0007669"/>
    <property type="project" value="UniProtKB-KW"/>
</dbReference>
<evidence type="ECO:0000256" key="18">
    <source>
        <dbReference type="ARBA" id="ARBA00022989"/>
    </source>
</evidence>
<dbReference type="NCBIfam" id="TIGR00990">
    <property type="entry name" value="3a0801s09"/>
    <property type="match status" value="1"/>
</dbReference>